<sequence length="50" mass="5724">MLKIVSPSHCFQPPTPKVFSLLLTLDVARRLSIITNLCFSLQKLYVECMQ</sequence>
<protein>
    <submittedName>
        <fullName evidence="1">Uncharacterized protein</fullName>
    </submittedName>
</protein>
<organism evidence="1 2">
    <name type="scientific">Quercus rubra</name>
    <name type="common">Northern red oak</name>
    <name type="synonym">Quercus borealis</name>
    <dbReference type="NCBI Taxonomy" id="3512"/>
    <lineage>
        <taxon>Eukaryota</taxon>
        <taxon>Viridiplantae</taxon>
        <taxon>Streptophyta</taxon>
        <taxon>Embryophyta</taxon>
        <taxon>Tracheophyta</taxon>
        <taxon>Spermatophyta</taxon>
        <taxon>Magnoliopsida</taxon>
        <taxon>eudicotyledons</taxon>
        <taxon>Gunneridae</taxon>
        <taxon>Pentapetalae</taxon>
        <taxon>rosids</taxon>
        <taxon>fabids</taxon>
        <taxon>Fagales</taxon>
        <taxon>Fagaceae</taxon>
        <taxon>Quercus</taxon>
    </lineage>
</organism>
<keyword evidence="2" id="KW-1185">Reference proteome</keyword>
<dbReference type="EMBL" id="JAXUIC010000006">
    <property type="protein sequence ID" value="KAK4587433.1"/>
    <property type="molecule type" value="Genomic_DNA"/>
</dbReference>
<dbReference type="Proteomes" id="UP001324115">
    <property type="component" value="Unassembled WGS sequence"/>
</dbReference>
<gene>
    <name evidence="1" type="ORF">RGQ29_024224</name>
</gene>
<evidence type="ECO:0000313" key="1">
    <source>
        <dbReference type="EMBL" id="KAK4587433.1"/>
    </source>
</evidence>
<reference evidence="1 2" key="1">
    <citation type="journal article" date="2023" name="G3 (Bethesda)">
        <title>A haplotype-resolved chromosome-scale genome for Quercus rubra L. provides insights into the genetics of adaptive traits for red oak species.</title>
        <authorList>
            <person name="Kapoor B."/>
            <person name="Jenkins J."/>
            <person name="Schmutz J."/>
            <person name="Zhebentyayeva T."/>
            <person name="Kuelheim C."/>
            <person name="Coggeshall M."/>
            <person name="Heim C."/>
            <person name="Lasky J.R."/>
            <person name="Leites L."/>
            <person name="Islam-Faridi N."/>
            <person name="Romero-Severson J."/>
            <person name="DeLeo V.L."/>
            <person name="Lucas S.M."/>
            <person name="Lazic D."/>
            <person name="Gailing O."/>
            <person name="Carlson J."/>
            <person name="Staton M."/>
        </authorList>
    </citation>
    <scope>NUCLEOTIDE SEQUENCE [LARGE SCALE GENOMIC DNA]</scope>
    <source>
        <strain evidence="1">Pseudo-F2</strain>
    </source>
</reference>
<evidence type="ECO:0000313" key="2">
    <source>
        <dbReference type="Proteomes" id="UP001324115"/>
    </source>
</evidence>
<name>A0AAN7F7G8_QUERU</name>
<dbReference type="AlphaFoldDB" id="A0AAN7F7G8"/>
<comment type="caution">
    <text evidence="1">The sequence shown here is derived from an EMBL/GenBank/DDBJ whole genome shotgun (WGS) entry which is preliminary data.</text>
</comment>
<accession>A0AAN7F7G8</accession>
<proteinExistence type="predicted"/>